<dbReference type="EMBL" id="SRYB01000013">
    <property type="protein sequence ID" value="TGY78418.1"/>
    <property type="molecule type" value="Genomic_DNA"/>
</dbReference>
<proteinExistence type="predicted"/>
<organism evidence="1 2">
    <name type="scientific">Lepagella muris</name>
    <dbReference type="NCBI Taxonomy" id="3032870"/>
    <lineage>
        <taxon>Bacteria</taxon>
        <taxon>Pseudomonadati</taxon>
        <taxon>Bacteroidota</taxon>
        <taxon>Bacteroidia</taxon>
        <taxon>Bacteroidales</taxon>
        <taxon>Muribaculaceae</taxon>
        <taxon>Lepagella</taxon>
    </lineage>
</organism>
<reference evidence="1" key="1">
    <citation type="submission" date="2019-04" db="EMBL/GenBank/DDBJ databases">
        <title>Microbes associate with the intestines of laboratory mice.</title>
        <authorList>
            <person name="Navarre W."/>
            <person name="Wong E."/>
            <person name="Huang K."/>
            <person name="Tropini C."/>
            <person name="Ng K."/>
            <person name="Yu B."/>
        </authorList>
    </citation>
    <scope>NUCLEOTIDE SEQUENCE</scope>
    <source>
        <strain evidence="1">NM04_E33</strain>
    </source>
</reference>
<gene>
    <name evidence="1" type="ORF">E5331_09995</name>
</gene>
<comment type="caution">
    <text evidence="1">The sequence shown here is derived from an EMBL/GenBank/DDBJ whole genome shotgun (WGS) entry which is preliminary data.</text>
</comment>
<name>A0AC61RG59_9BACT</name>
<evidence type="ECO:0000313" key="2">
    <source>
        <dbReference type="Proteomes" id="UP000306319"/>
    </source>
</evidence>
<protein>
    <submittedName>
        <fullName evidence="1">Phosphatase PAP2 family protein</fullName>
    </submittedName>
</protein>
<evidence type="ECO:0000313" key="1">
    <source>
        <dbReference type="EMBL" id="TGY78418.1"/>
    </source>
</evidence>
<accession>A0AC61RG59</accession>
<keyword evidence="2" id="KW-1185">Reference proteome</keyword>
<sequence>MIEYLMNLDTEVFLFLHSGQNAFWDIAMKMASGRLIWAGMYLVMIYAMLRTFGWRTTVVMTLMAIVAVGAADQICASVLRPIFERLRPSNLDNPLSAMVRVVDGYRSGAYGFPSCHAANTFALATVMSMLFFRRRFTFFIIFWALLNCYSRIYLGVHYPGDLMAGIIIGILCGMIFFLVGRLWINYWPGCKIPGAHDHVRKVEFNGGWPIYYRPVDLVIIAGVLTMISILICAASIFV</sequence>
<dbReference type="Proteomes" id="UP000306319">
    <property type="component" value="Unassembled WGS sequence"/>
</dbReference>